<protein>
    <submittedName>
        <fullName evidence="2">Uncharacterized protein</fullName>
    </submittedName>
</protein>
<comment type="caution">
    <text evidence="2">The sequence shown here is derived from an EMBL/GenBank/DDBJ whole genome shotgun (WGS) entry which is preliminary data.</text>
</comment>
<dbReference type="AlphaFoldDB" id="A0AAV7U8T0"/>
<accession>A0AAV7U8T0</accession>
<gene>
    <name evidence="2" type="ORF">NDU88_001737</name>
</gene>
<feature type="compositionally biased region" description="Basic and acidic residues" evidence="1">
    <location>
        <begin position="39"/>
        <end position="48"/>
    </location>
</feature>
<sequence>MPKMAPRPPGPAPAPLASGEMCGSPYLARSAASPRPLRSRMERAEAGRAMRKRSGRPNSFFIERTLGDKSAASCDRGRFRWDLLRPVFPRPGRQALRLARGLQHLEARLGGVAYFVPGRPRGCGSAILWGAEGSGVLSLARPIQRSDRTAASQPHCPLGLGPICLVAPADVQCRVEGGGPLTFLLEACSLVGGASAGAGNSWTWRWTGRAVEDCRPAALSCDPEGGEGLLVRAFLSGWWPGVTVTVWWCILGCAR</sequence>
<evidence type="ECO:0000256" key="1">
    <source>
        <dbReference type="SAM" id="MobiDB-lite"/>
    </source>
</evidence>
<evidence type="ECO:0000313" key="2">
    <source>
        <dbReference type="EMBL" id="KAJ1184941.1"/>
    </source>
</evidence>
<feature type="compositionally biased region" description="Low complexity" evidence="1">
    <location>
        <begin position="27"/>
        <end position="36"/>
    </location>
</feature>
<evidence type="ECO:0000313" key="3">
    <source>
        <dbReference type="Proteomes" id="UP001066276"/>
    </source>
</evidence>
<feature type="compositionally biased region" description="Pro residues" evidence="1">
    <location>
        <begin position="1"/>
        <end position="14"/>
    </location>
</feature>
<feature type="region of interest" description="Disordered" evidence="1">
    <location>
        <begin position="1"/>
        <end position="53"/>
    </location>
</feature>
<organism evidence="2 3">
    <name type="scientific">Pleurodeles waltl</name>
    <name type="common">Iberian ribbed newt</name>
    <dbReference type="NCBI Taxonomy" id="8319"/>
    <lineage>
        <taxon>Eukaryota</taxon>
        <taxon>Metazoa</taxon>
        <taxon>Chordata</taxon>
        <taxon>Craniata</taxon>
        <taxon>Vertebrata</taxon>
        <taxon>Euteleostomi</taxon>
        <taxon>Amphibia</taxon>
        <taxon>Batrachia</taxon>
        <taxon>Caudata</taxon>
        <taxon>Salamandroidea</taxon>
        <taxon>Salamandridae</taxon>
        <taxon>Pleurodelinae</taxon>
        <taxon>Pleurodeles</taxon>
    </lineage>
</organism>
<name>A0AAV7U8T0_PLEWA</name>
<reference evidence="2" key="1">
    <citation type="journal article" date="2022" name="bioRxiv">
        <title>Sequencing and chromosome-scale assembly of the giantPleurodeles waltlgenome.</title>
        <authorList>
            <person name="Brown T."/>
            <person name="Elewa A."/>
            <person name="Iarovenko S."/>
            <person name="Subramanian E."/>
            <person name="Araus A.J."/>
            <person name="Petzold A."/>
            <person name="Susuki M."/>
            <person name="Suzuki K.-i.T."/>
            <person name="Hayashi T."/>
            <person name="Toyoda A."/>
            <person name="Oliveira C."/>
            <person name="Osipova E."/>
            <person name="Leigh N.D."/>
            <person name="Simon A."/>
            <person name="Yun M.H."/>
        </authorList>
    </citation>
    <scope>NUCLEOTIDE SEQUENCE</scope>
    <source>
        <strain evidence="2">20211129_DDA</strain>
        <tissue evidence="2">Liver</tissue>
    </source>
</reference>
<dbReference type="Proteomes" id="UP001066276">
    <property type="component" value="Chromosome 3_1"/>
</dbReference>
<keyword evidence="3" id="KW-1185">Reference proteome</keyword>
<proteinExistence type="predicted"/>
<dbReference type="EMBL" id="JANPWB010000005">
    <property type="protein sequence ID" value="KAJ1184941.1"/>
    <property type="molecule type" value="Genomic_DNA"/>
</dbReference>